<dbReference type="PANTHER" id="PTHR46112:SF2">
    <property type="entry name" value="XAA-PRO AMINOPEPTIDASE P-RELATED"/>
    <property type="match status" value="1"/>
</dbReference>
<dbReference type="EMBL" id="WTYV01000005">
    <property type="protein sequence ID" value="MXO72387.1"/>
    <property type="molecule type" value="Genomic_DNA"/>
</dbReference>
<evidence type="ECO:0000313" key="2">
    <source>
        <dbReference type="EMBL" id="MXO72387.1"/>
    </source>
</evidence>
<dbReference type="Proteomes" id="UP000466966">
    <property type="component" value="Unassembled WGS sequence"/>
</dbReference>
<dbReference type="AlphaFoldDB" id="A0A844Z1Q7"/>
<proteinExistence type="predicted"/>
<feature type="domain" description="Peptidase M24" evidence="1">
    <location>
        <begin position="157"/>
        <end position="369"/>
    </location>
</feature>
<dbReference type="OrthoDB" id="9806388at2"/>
<sequence length="388" mass="41479">MTELVEERDRRWALVRAGMASRGIDCLIVVGDTGLNLYRLADLQYLTNLPREGVLLFPLEGEPVMFSFGGSHDGEAWVTDHRNGYPLFATRVTEAIAERGWQSATLGAVLSGYDGDLTFPDKMARAIAADHPQARIVDATAILVAARRIKSAYEIACFREGCAAGQAAIAAVAALARPGVSDLDVKAELMATLFRQGCSTHTLLLFHSGHFSVHGAMGGAIPSPAGRVLADGDVINAEFDAKKHGYNAQFNQPFYIGAVDPVWHDIARVGAESFHTGVDAIKPGLTARELQDIMRAPVKAGGFQSLGPMFHGLGHSFEPPVAQTGLDTSLPEDLEIALEPGMVLELEPHVVAMDFRRGASFGCPVLVTESGCEPLAEGWQPGPVLIEA</sequence>
<keyword evidence="3" id="KW-1185">Reference proteome</keyword>
<dbReference type="CDD" id="cd01066">
    <property type="entry name" value="APP_MetAP"/>
    <property type="match status" value="1"/>
</dbReference>
<accession>A0A844Z1Q7</accession>
<reference evidence="2 3" key="1">
    <citation type="submission" date="2019-12" db="EMBL/GenBank/DDBJ databases">
        <title>Genomic-based taxomic classification of the family Erythrobacteraceae.</title>
        <authorList>
            <person name="Xu L."/>
        </authorList>
    </citation>
    <scope>NUCLEOTIDE SEQUENCE [LARGE SCALE GENOMIC DNA]</scope>
    <source>
        <strain evidence="2 3">M0322</strain>
    </source>
</reference>
<dbReference type="InterPro" id="IPR000994">
    <property type="entry name" value="Pept_M24"/>
</dbReference>
<gene>
    <name evidence="2" type="ORF">GRI99_12185</name>
</gene>
<dbReference type="Gene3D" id="3.90.230.10">
    <property type="entry name" value="Creatinase/methionine aminopeptidase superfamily"/>
    <property type="match status" value="1"/>
</dbReference>
<dbReference type="PANTHER" id="PTHR46112">
    <property type="entry name" value="AMINOPEPTIDASE"/>
    <property type="match status" value="1"/>
</dbReference>
<dbReference type="RefSeq" id="WP_160772331.1">
    <property type="nucleotide sequence ID" value="NZ_WTYV01000005.1"/>
</dbReference>
<dbReference type="Pfam" id="PF00557">
    <property type="entry name" value="Peptidase_M24"/>
    <property type="match status" value="1"/>
</dbReference>
<organism evidence="2 3">
    <name type="scientific">Alteraurantiacibacter buctensis</name>
    <dbReference type="NCBI Taxonomy" id="1503981"/>
    <lineage>
        <taxon>Bacteria</taxon>
        <taxon>Pseudomonadati</taxon>
        <taxon>Pseudomonadota</taxon>
        <taxon>Alphaproteobacteria</taxon>
        <taxon>Sphingomonadales</taxon>
        <taxon>Erythrobacteraceae</taxon>
        <taxon>Alteraurantiacibacter</taxon>
    </lineage>
</organism>
<name>A0A844Z1Q7_9SPHN</name>
<evidence type="ECO:0000313" key="3">
    <source>
        <dbReference type="Proteomes" id="UP000466966"/>
    </source>
</evidence>
<protein>
    <submittedName>
        <fullName evidence="2">M24 family metallopeptidase</fullName>
    </submittedName>
</protein>
<comment type="caution">
    <text evidence="2">The sequence shown here is derived from an EMBL/GenBank/DDBJ whole genome shotgun (WGS) entry which is preliminary data.</text>
</comment>
<evidence type="ECO:0000259" key="1">
    <source>
        <dbReference type="Pfam" id="PF00557"/>
    </source>
</evidence>
<dbReference type="SUPFAM" id="SSF55920">
    <property type="entry name" value="Creatinase/aminopeptidase"/>
    <property type="match status" value="1"/>
</dbReference>
<dbReference type="InterPro" id="IPR029149">
    <property type="entry name" value="Creatin/AminoP/Spt16_N"/>
</dbReference>
<dbReference type="Gene3D" id="3.40.350.10">
    <property type="entry name" value="Creatinase/prolidase N-terminal domain"/>
    <property type="match status" value="1"/>
</dbReference>
<dbReference type="InterPro" id="IPR050659">
    <property type="entry name" value="Peptidase_M24B"/>
</dbReference>
<dbReference type="SUPFAM" id="SSF53092">
    <property type="entry name" value="Creatinase/prolidase N-terminal domain"/>
    <property type="match status" value="1"/>
</dbReference>
<dbReference type="InterPro" id="IPR036005">
    <property type="entry name" value="Creatinase/aminopeptidase-like"/>
</dbReference>